<evidence type="ECO:0008006" key="3">
    <source>
        <dbReference type="Google" id="ProtNLM"/>
    </source>
</evidence>
<dbReference type="STRING" id="43989.cce_1360"/>
<keyword evidence="2" id="KW-1185">Reference proteome</keyword>
<protein>
    <recommendedName>
        <fullName evidence="3">Carrier domain-containing protein</fullName>
    </recommendedName>
</protein>
<dbReference type="Proteomes" id="UP000001203">
    <property type="component" value="Chromosome circular"/>
</dbReference>
<dbReference type="KEGG" id="cyt:cce_1360"/>
<dbReference type="HOGENOM" id="CLU_2733274_0_0_3"/>
<reference evidence="1 2" key="1">
    <citation type="journal article" date="2008" name="Proc. Natl. Acad. Sci. U.S.A.">
        <title>The genome of Cyanothece 51142, a unicellular diazotrophic cyanobacterium important in the marine nitrogen cycle.</title>
        <authorList>
            <person name="Welsh E.A."/>
            <person name="Liberton M."/>
            <person name="Stoeckel J."/>
            <person name="Loh T."/>
            <person name="Elvitigala T."/>
            <person name="Wang C."/>
            <person name="Wollam A."/>
            <person name="Fulton R.S."/>
            <person name="Clifton S.W."/>
            <person name="Jacobs J.M."/>
            <person name="Aurora R."/>
            <person name="Ghosh B.K."/>
            <person name="Sherman L.A."/>
            <person name="Smith R.D."/>
            <person name="Wilson R.K."/>
            <person name="Pakrasi H.B."/>
        </authorList>
    </citation>
    <scope>NUCLEOTIDE SEQUENCE [LARGE SCALE GENOMIC DNA]</scope>
    <source>
        <strain evidence="2">ATCC 51142 / BH68</strain>
    </source>
</reference>
<proteinExistence type="predicted"/>
<accession>B1WWI6</accession>
<organism evidence="1 2">
    <name type="scientific">Crocosphaera subtropica (strain ATCC 51142 / BH68)</name>
    <name type="common">Cyanothece sp. (strain ATCC 51142)</name>
    <dbReference type="NCBI Taxonomy" id="43989"/>
    <lineage>
        <taxon>Bacteria</taxon>
        <taxon>Bacillati</taxon>
        <taxon>Cyanobacteriota</taxon>
        <taxon>Cyanophyceae</taxon>
        <taxon>Oscillatoriophycideae</taxon>
        <taxon>Chroococcales</taxon>
        <taxon>Aphanothecaceae</taxon>
        <taxon>Crocosphaera</taxon>
        <taxon>Crocosphaera subtropica</taxon>
    </lineage>
</organism>
<dbReference type="RefSeq" id="WP_009544179.1">
    <property type="nucleotide sequence ID" value="NC_010546.1"/>
</dbReference>
<dbReference type="AlphaFoldDB" id="B1WWI6"/>
<gene>
    <name evidence="1" type="ordered locus">cce_1360</name>
</gene>
<evidence type="ECO:0000313" key="1">
    <source>
        <dbReference type="EMBL" id="ACB50710.1"/>
    </source>
</evidence>
<evidence type="ECO:0000313" key="2">
    <source>
        <dbReference type="Proteomes" id="UP000001203"/>
    </source>
</evidence>
<name>B1WWI6_CROS5</name>
<sequence length="71" mass="8298">MLELVFALEETLGIEIDETQVPNWIDKEMTLGKWIKEFIEFISKKELEEAYRKASTEVDEDWDMTIGDGLS</sequence>
<dbReference type="EMBL" id="CP000806">
    <property type="protein sequence ID" value="ACB50710.1"/>
    <property type="molecule type" value="Genomic_DNA"/>
</dbReference>
<dbReference type="OrthoDB" id="427269at2"/>